<accession>A0A256GID6</accession>
<dbReference type="EMBL" id="NNRN01000053">
    <property type="protein sequence ID" value="OYR26905.1"/>
    <property type="molecule type" value="Genomic_DNA"/>
</dbReference>
<keyword evidence="4" id="KW-1185">Reference proteome</keyword>
<evidence type="ECO:0000313" key="4">
    <source>
        <dbReference type="Proteomes" id="UP000435957"/>
    </source>
</evidence>
<dbReference type="EMBL" id="WBWF01000003">
    <property type="protein sequence ID" value="KAB2705050.1"/>
    <property type="molecule type" value="Genomic_DNA"/>
</dbReference>
<comment type="caution">
    <text evidence="2">The sequence shown here is derived from an EMBL/GenBank/DDBJ whole genome shotgun (WGS) entry which is preliminary data.</text>
</comment>
<proteinExistence type="predicted"/>
<dbReference type="Proteomes" id="UP000216363">
    <property type="component" value="Unassembled WGS sequence"/>
</dbReference>
<organism evidence="2 3">
    <name type="scientific">Brucella lupini</name>
    <dbReference type="NCBI Taxonomy" id="255457"/>
    <lineage>
        <taxon>Bacteria</taxon>
        <taxon>Pseudomonadati</taxon>
        <taxon>Pseudomonadota</taxon>
        <taxon>Alphaproteobacteria</taxon>
        <taxon>Hyphomicrobiales</taxon>
        <taxon>Brucellaceae</taxon>
        <taxon>Brucella/Ochrobactrum group</taxon>
        <taxon>Brucella</taxon>
    </lineage>
</organism>
<evidence type="ECO:0000313" key="1">
    <source>
        <dbReference type="EMBL" id="KAB2705050.1"/>
    </source>
</evidence>
<reference evidence="1 4" key="2">
    <citation type="submission" date="2019-09" db="EMBL/GenBank/DDBJ databases">
        <title>Taxonomic organization of the family Brucellaceae based on a phylogenomic approach.</title>
        <authorList>
            <person name="Leclercq S."/>
            <person name="Cloeckaert A."/>
            <person name="Zygmunt M.S."/>
        </authorList>
    </citation>
    <scope>NUCLEOTIDE SEQUENCE [LARGE SCALE GENOMIC DNA]</scope>
    <source>
        <strain evidence="1 4">LUP23</strain>
    </source>
</reference>
<dbReference type="Proteomes" id="UP000435957">
    <property type="component" value="Unassembled WGS sequence"/>
</dbReference>
<protein>
    <submittedName>
        <fullName evidence="2">Uncharacterized protein</fullName>
    </submittedName>
</protein>
<evidence type="ECO:0000313" key="3">
    <source>
        <dbReference type="Proteomes" id="UP000216363"/>
    </source>
</evidence>
<name>A0A256GID6_9HYPH</name>
<sequence length="152" mass="17416">MSDKPKQEEQKTERFNMFMSPSEMKAIDDWAWENKIRSKSEAVRRLCQIGIAADEHFIPMANGYVDVFNAALEVAEQTDNEADAIKIFDSVSKIAEAFTRMRGAILSMKGNEEIEKSLIEIEEYRNACDTQNLSPTQAMLSLWKSNKRKSEK</sequence>
<evidence type="ECO:0000313" key="2">
    <source>
        <dbReference type="EMBL" id="OYR26905.1"/>
    </source>
</evidence>
<dbReference type="RefSeq" id="WP_094515034.1">
    <property type="nucleotide sequence ID" value="NZ_JBHEEP010000002.1"/>
</dbReference>
<gene>
    <name evidence="2" type="ORF">CES86_3257</name>
    <name evidence="1" type="ORF">F9L03_06580</name>
</gene>
<dbReference type="AlphaFoldDB" id="A0A256GID6"/>
<reference evidence="2 3" key="1">
    <citation type="submission" date="2017-07" db="EMBL/GenBank/DDBJ databases">
        <title>Draft genome of Ochrobactrum lupini type strain LUP21.</title>
        <authorList>
            <person name="Krzyzanowska D.M."/>
            <person name="Jafra S."/>
        </authorList>
    </citation>
    <scope>NUCLEOTIDE SEQUENCE [LARGE SCALE GENOMIC DNA]</scope>
    <source>
        <strain evidence="2 3">LUP21</strain>
    </source>
</reference>